<dbReference type="EMBL" id="RBXR01000001">
    <property type="protein sequence ID" value="RKT74138.1"/>
    <property type="molecule type" value="Genomic_DNA"/>
</dbReference>
<organism evidence="1 2">
    <name type="scientific">Saccharothrix variisporea</name>
    <dbReference type="NCBI Taxonomy" id="543527"/>
    <lineage>
        <taxon>Bacteria</taxon>
        <taxon>Bacillati</taxon>
        <taxon>Actinomycetota</taxon>
        <taxon>Actinomycetes</taxon>
        <taxon>Pseudonocardiales</taxon>
        <taxon>Pseudonocardiaceae</taxon>
        <taxon>Saccharothrix</taxon>
    </lineage>
</organism>
<keyword evidence="2" id="KW-1185">Reference proteome</keyword>
<sequence>MSDLWRVRDLVLGLRDAADGWGADEVGAWFEREPHLLGELRAAGRPEARGDCDAELLWGLYAVSRLADLLTAPHQPGDRALGWPMASAGAWDGFRALVGAVEVAEDGFHPFFHEIVRVEPADDPDEPVSLVAECWPGALVGGLLLARAGVTVRAGANVLDPEAAARSTQYWTWWRRNRPVDDLSHGWGGNSQWRTGFRRDYVVGDELHLNVDGKESRPPEPDDDLTDDERLELLRFRHGVRRDLGPDRWPYGETLVEARP</sequence>
<evidence type="ECO:0000313" key="2">
    <source>
        <dbReference type="Proteomes" id="UP000272729"/>
    </source>
</evidence>
<reference evidence="1 2" key="1">
    <citation type="submission" date="2018-10" db="EMBL/GenBank/DDBJ databases">
        <title>Sequencing the genomes of 1000 actinobacteria strains.</title>
        <authorList>
            <person name="Klenk H.-P."/>
        </authorList>
    </citation>
    <scope>NUCLEOTIDE SEQUENCE [LARGE SCALE GENOMIC DNA]</scope>
    <source>
        <strain evidence="1 2">DSM 43911</strain>
    </source>
</reference>
<protein>
    <submittedName>
        <fullName evidence="1">Uncharacterized protein</fullName>
    </submittedName>
</protein>
<dbReference type="Proteomes" id="UP000272729">
    <property type="component" value="Unassembled WGS sequence"/>
</dbReference>
<accession>A0A495XR51</accession>
<gene>
    <name evidence="1" type="ORF">DFJ66_7480</name>
</gene>
<evidence type="ECO:0000313" key="1">
    <source>
        <dbReference type="EMBL" id="RKT74138.1"/>
    </source>
</evidence>
<comment type="caution">
    <text evidence="1">The sequence shown here is derived from an EMBL/GenBank/DDBJ whole genome shotgun (WGS) entry which is preliminary data.</text>
</comment>
<dbReference type="AlphaFoldDB" id="A0A495XR51"/>
<proteinExistence type="predicted"/>
<name>A0A495XR51_9PSEU</name>
<dbReference type="RefSeq" id="WP_121228439.1">
    <property type="nucleotide sequence ID" value="NZ_JBIUBA010000018.1"/>
</dbReference>
<dbReference type="OrthoDB" id="6636674at2"/>